<dbReference type="Pfam" id="PF00561">
    <property type="entry name" value="Abhydrolase_1"/>
    <property type="match status" value="1"/>
</dbReference>
<dbReference type="FunFam" id="3.40.50.1820:FF:000057">
    <property type="entry name" value="Lipase"/>
    <property type="match status" value="1"/>
</dbReference>
<keyword evidence="2" id="KW-0732">Signal</keyword>
<evidence type="ECO:0000256" key="5">
    <source>
        <dbReference type="ARBA" id="ARBA00023098"/>
    </source>
</evidence>
<evidence type="ECO:0000256" key="1">
    <source>
        <dbReference type="ARBA" id="ARBA00010701"/>
    </source>
</evidence>
<proteinExistence type="inferred from homology"/>
<keyword evidence="3 7" id="KW-0378">Hydrolase</keyword>
<feature type="domain" description="AB hydrolase-1" evidence="9">
    <location>
        <begin position="70"/>
        <end position="367"/>
    </location>
</feature>
<evidence type="ECO:0000313" key="11">
    <source>
        <dbReference type="Proteomes" id="UP001107558"/>
    </source>
</evidence>
<evidence type="ECO:0000313" key="10">
    <source>
        <dbReference type="EMBL" id="KAG5667108.1"/>
    </source>
</evidence>
<sequence length="385" mass="44375">MISLVNFVKFSSILISSRKISLSKQSDEVTKIITNSGYKAEVHKVKTIDDYELTVHQILPQQIIDRKKCVFFMHGLFRNSADFLATGSQIALPYLLADHGFDVFLGNARGTKYSTKNFKYDNKSKEFWNFSWEEIGLYDLPPMFNFSLEKSETEKINYVGHSQGCTAALVLLSENPEWNSKFTQLHLLTPAVFLHHAKSPAYKIGIRLQNFLTRLHKIDIGMLLRFGNQMQKFSKNNPKTILDLYKQITCKIVGTNKGEIQLSLEVLKLLSDFMSPTVSANQLRHFLQLYESGKFQKFDYKTRNILKYGSNEPPEFELKNIKVSTYLYHAEMDALVDTKSVEQLAQILPNVKKLTVVPDYNHLDVMLGKNCRKDLYENMLKDLIE</sequence>
<evidence type="ECO:0000259" key="9">
    <source>
        <dbReference type="Pfam" id="PF00561"/>
    </source>
</evidence>
<dbReference type="InterPro" id="IPR000073">
    <property type="entry name" value="AB_hydrolase_1"/>
</dbReference>
<dbReference type="PANTHER" id="PTHR11005">
    <property type="entry name" value="LYSOSOMAL ACID LIPASE-RELATED"/>
    <property type="match status" value="1"/>
</dbReference>
<evidence type="ECO:0000256" key="3">
    <source>
        <dbReference type="ARBA" id="ARBA00022801"/>
    </source>
</evidence>
<keyword evidence="5" id="KW-0443">Lipid metabolism</keyword>
<keyword evidence="4 7" id="KW-0442">Lipid degradation</keyword>
<dbReference type="OrthoDB" id="9974421at2759"/>
<reference evidence="10" key="1">
    <citation type="submission" date="2021-03" db="EMBL/GenBank/DDBJ databases">
        <title>Chromosome level genome of the anhydrobiotic midge Polypedilum vanderplanki.</title>
        <authorList>
            <person name="Yoshida Y."/>
            <person name="Kikawada T."/>
            <person name="Gusev O."/>
        </authorList>
    </citation>
    <scope>NUCLEOTIDE SEQUENCE</scope>
    <source>
        <strain evidence="10">NIAS01</strain>
        <tissue evidence="10">Whole body or cell culture</tissue>
    </source>
</reference>
<evidence type="ECO:0000256" key="2">
    <source>
        <dbReference type="ARBA" id="ARBA00022729"/>
    </source>
</evidence>
<feature type="active site" description="Charge relay system" evidence="8">
    <location>
        <position position="333"/>
    </location>
</feature>
<gene>
    <name evidence="10" type="ORF">PVAND_015107</name>
</gene>
<comment type="similarity">
    <text evidence="1 7">Belongs to the AB hydrolase superfamily. Lipase family.</text>
</comment>
<protein>
    <recommendedName>
        <fullName evidence="7">Lipase</fullName>
    </recommendedName>
</protein>
<evidence type="ECO:0000256" key="6">
    <source>
        <dbReference type="ARBA" id="ARBA00023180"/>
    </source>
</evidence>
<keyword evidence="6" id="KW-0325">Glycoprotein</keyword>
<dbReference type="GO" id="GO:0016788">
    <property type="term" value="F:hydrolase activity, acting on ester bonds"/>
    <property type="evidence" value="ECO:0007669"/>
    <property type="project" value="InterPro"/>
</dbReference>
<dbReference type="PIRSF" id="PIRSF000862">
    <property type="entry name" value="Steryl_ester_lip"/>
    <property type="match status" value="1"/>
</dbReference>
<comment type="caution">
    <text evidence="10">The sequence shown here is derived from an EMBL/GenBank/DDBJ whole genome shotgun (WGS) entry which is preliminary data.</text>
</comment>
<keyword evidence="11" id="KW-1185">Reference proteome</keyword>
<evidence type="ECO:0000256" key="7">
    <source>
        <dbReference type="PIRNR" id="PIRNR000862"/>
    </source>
</evidence>
<accession>A0A9J6BB96</accession>
<dbReference type="AlphaFoldDB" id="A0A9J6BB96"/>
<dbReference type="EMBL" id="JADBJN010000004">
    <property type="protein sequence ID" value="KAG5667108.1"/>
    <property type="molecule type" value="Genomic_DNA"/>
</dbReference>
<organism evidence="10 11">
    <name type="scientific">Polypedilum vanderplanki</name>
    <name type="common">Sleeping chironomid midge</name>
    <dbReference type="NCBI Taxonomy" id="319348"/>
    <lineage>
        <taxon>Eukaryota</taxon>
        <taxon>Metazoa</taxon>
        <taxon>Ecdysozoa</taxon>
        <taxon>Arthropoda</taxon>
        <taxon>Hexapoda</taxon>
        <taxon>Insecta</taxon>
        <taxon>Pterygota</taxon>
        <taxon>Neoptera</taxon>
        <taxon>Endopterygota</taxon>
        <taxon>Diptera</taxon>
        <taxon>Nematocera</taxon>
        <taxon>Chironomoidea</taxon>
        <taxon>Chironomidae</taxon>
        <taxon>Chironominae</taxon>
        <taxon>Polypedilum</taxon>
        <taxon>Polypedilum</taxon>
    </lineage>
</organism>
<dbReference type="Gene3D" id="3.40.50.1820">
    <property type="entry name" value="alpha/beta hydrolase"/>
    <property type="match status" value="1"/>
</dbReference>
<evidence type="ECO:0000256" key="4">
    <source>
        <dbReference type="ARBA" id="ARBA00022963"/>
    </source>
</evidence>
<dbReference type="SUPFAM" id="SSF53474">
    <property type="entry name" value="alpha/beta-Hydrolases"/>
    <property type="match status" value="1"/>
</dbReference>
<dbReference type="Proteomes" id="UP001107558">
    <property type="component" value="Chromosome 4"/>
</dbReference>
<evidence type="ECO:0000256" key="8">
    <source>
        <dbReference type="PIRSR" id="PIRSR000862-1"/>
    </source>
</evidence>
<name>A0A9J6BB96_POLVA</name>
<feature type="active site" description="Nucleophile" evidence="8">
    <location>
        <position position="162"/>
    </location>
</feature>
<dbReference type="InterPro" id="IPR025483">
    <property type="entry name" value="Lipase_euk"/>
</dbReference>
<dbReference type="GO" id="GO:0016042">
    <property type="term" value="P:lipid catabolic process"/>
    <property type="evidence" value="ECO:0007669"/>
    <property type="project" value="UniProtKB-KW"/>
</dbReference>
<feature type="active site" description="Charge relay system" evidence="8">
    <location>
        <position position="362"/>
    </location>
</feature>
<dbReference type="InterPro" id="IPR029058">
    <property type="entry name" value="AB_hydrolase_fold"/>
</dbReference>